<name>A0A1J4L1K8_9EUKA</name>
<dbReference type="GeneID" id="94832087"/>
<protein>
    <submittedName>
        <fullName evidence="1">Uncharacterized protein</fullName>
    </submittedName>
</protein>
<evidence type="ECO:0000313" key="2">
    <source>
        <dbReference type="Proteomes" id="UP000179807"/>
    </source>
</evidence>
<sequence>MESVIYSPFIDTQNNQIPIEILRQISQINYGTATFWSYSFLNQNGSQTYATFLRAKLFIWNSTSNQIIQTFVLGKVCKQNTCLLSNRSLSYYTTNGSLHFIPDLLANTQPTVFQQIKNINSISNFNNDKVLILTENKNVSLIDLKGKVKTISKNSNFQYIKYLQNHFYGFSQNSISIHDNDFKFVSNIVFDDFKLITDIFDYNFNYNNFVIIGSSSTSKLNIIIVDENYSKIQGPIQIPTYDSISIINDLIVLINENGIMTLNDELEMISKTSFPKNDSLVSSFSFQNKILILLSKSGLHELNPITNDTQVTTDNMPFTLFYNLYLFENSPKSGELENNSCLLESFRIYISDCQVDVITNAEFQLFERINSTSNQLTFEQIFIVHRKLIDMFQTSKRAELILAFFNTNHVLINLLKFCSKDDQLYRFSQFGKIDILLKSLTHSKAELLLKSIQETVNLNPDTNFQNTDQLIEVIDRLLNESAKHLRHEHSSGSSGENSNGENCLNENSKFTLMLVECKLLLTDFHVDDHLFDHVKPFIKENPDQFEELALKYNIFDLLALIISITEDFERARKYAKLTKGRCVKPIYDCFTDKAIRRRLASIEGWESVDKMIQYKNGVFSSSSKDGVSANTLALLCEFVDDKSEEMKNARKQLGIKIFPE</sequence>
<gene>
    <name evidence="1" type="ORF">TRFO_13670</name>
</gene>
<comment type="caution">
    <text evidence="1">The sequence shown here is derived from an EMBL/GenBank/DDBJ whole genome shotgun (WGS) entry which is preliminary data.</text>
</comment>
<reference evidence="1" key="1">
    <citation type="submission" date="2016-10" db="EMBL/GenBank/DDBJ databases">
        <authorList>
            <person name="Benchimol M."/>
            <person name="Almeida L.G."/>
            <person name="Vasconcelos A.T."/>
            <person name="Perreira-Neves A."/>
            <person name="Rosa I.A."/>
            <person name="Tasca T."/>
            <person name="Bogo M.R."/>
            <person name="de Souza W."/>
        </authorList>
    </citation>
    <scope>NUCLEOTIDE SEQUENCE [LARGE SCALE GENOMIC DNA]</scope>
    <source>
        <strain evidence="1">K</strain>
    </source>
</reference>
<dbReference type="RefSeq" id="XP_068368988.1">
    <property type="nucleotide sequence ID" value="XM_068497383.1"/>
</dbReference>
<dbReference type="EMBL" id="MLAK01000176">
    <property type="protein sequence ID" value="OHT15852.1"/>
    <property type="molecule type" value="Genomic_DNA"/>
</dbReference>
<dbReference type="Proteomes" id="UP000179807">
    <property type="component" value="Unassembled WGS sequence"/>
</dbReference>
<keyword evidence="2" id="KW-1185">Reference proteome</keyword>
<proteinExistence type="predicted"/>
<evidence type="ECO:0000313" key="1">
    <source>
        <dbReference type="EMBL" id="OHT15852.1"/>
    </source>
</evidence>
<accession>A0A1J4L1K8</accession>
<dbReference type="AlphaFoldDB" id="A0A1J4L1K8"/>
<dbReference type="VEuPathDB" id="TrichDB:TRFO_13670"/>
<organism evidence="1 2">
    <name type="scientific">Tritrichomonas foetus</name>
    <dbReference type="NCBI Taxonomy" id="1144522"/>
    <lineage>
        <taxon>Eukaryota</taxon>
        <taxon>Metamonada</taxon>
        <taxon>Parabasalia</taxon>
        <taxon>Tritrichomonadida</taxon>
        <taxon>Tritrichomonadidae</taxon>
        <taxon>Tritrichomonas</taxon>
    </lineage>
</organism>